<keyword evidence="1 4" id="KW-0732">Signal</keyword>
<name>A0A1M5AJJ0_9GAMM</name>
<keyword evidence="9" id="KW-1185">Reference proteome</keyword>
<keyword evidence="6" id="KW-1133">Transmembrane helix</keyword>
<dbReference type="InterPro" id="IPR037873">
    <property type="entry name" value="BamE-like"/>
</dbReference>
<evidence type="ECO:0000256" key="3">
    <source>
        <dbReference type="ARBA" id="ARBA00023237"/>
    </source>
</evidence>
<keyword evidence="2 4" id="KW-0472">Membrane</keyword>
<feature type="transmembrane region" description="Helical" evidence="6">
    <location>
        <begin position="20"/>
        <end position="38"/>
    </location>
</feature>
<dbReference type="Gene3D" id="3.30.1450.10">
    <property type="match status" value="1"/>
</dbReference>
<dbReference type="GO" id="GO:0051205">
    <property type="term" value="P:protein insertion into membrane"/>
    <property type="evidence" value="ECO:0007669"/>
    <property type="project" value="UniProtKB-UniRule"/>
</dbReference>
<sequence length="164" mass="17944">MIGQSNDSEEWGQMQNLIKTVTFSLALTLVGGCSYFSVYKRDLPQGNLVTQEMVEQLRPGMSRDQVQYVMGNPLLRGPFDDDQWDYVFRLDEAYAGVKQRRVTLTFANDRLVNIEASGDMEADMELSPDLDPGPGVEPAGAETLPGVSPTPAPGSEPDASGEQI</sequence>
<dbReference type="InterPro" id="IPR007450">
    <property type="entry name" value="BamE_dom"/>
</dbReference>
<feature type="region of interest" description="Disordered" evidence="5">
    <location>
        <begin position="119"/>
        <end position="164"/>
    </location>
</feature>
<feature type="domain" description="Outer membrane protein assembly factor BamE" evidence="7">
    <location>
        <begin position="46"/>
        <end position="115"/>
    </location>
</feature>
<comment type="similarity">
    <text evidence="4">Belongs to the BamE family.</text>
</comment>
<evidence type="ECO:0000256" key="4">
    <source>
        <dbReference type="HAMAP-Rule" id="MF_00925"/>
    </source>
</evidence>
<evidence type="ECO:0000256" key="2">
    <source>
        <dbReference type="ARBA" id="ARBA00023136"/>
    </source>
</evidence>
<comment type="subcellular location">
    <subcellularLocation>
        <location evidence="4">Cell outer membrane</location>
    </subcellularLocation>
</comment>
<dbReference type="GO" id="GO:0043165">
    <property type="term" value="P:Gram-negative-bacterium-type cell outer membrane assembly"/>
    <property type="evidence" value="ECO:0007669"/>
    <property type="project" value="UniProtKB-UniRule"/>
</dbReference>
<feature type="compositionally biased region" description="Acidic residues" evidence="5">
    <location>
        <begin position="119"/>
        <end position="128"/>
    </location>
</feature>
<dbReference type="Proteomes" id="UP000184346">
    <property type="component" value="Unassembled WGS sequence"/>
</dbReference>
<keyword evidence="3 4" id="KW-0998">Cell outer membrane</keyword>
<dbReference type="AlphaFoldDB" id="A0A1M5AJJ0"/>
<dbReference type="HAMAP" id="MF_00925">
    <property type="entry name" value="OM_assembly_BamE"/>
    <property type="match status" value="1"/>
</dbReference>
<proteinExistence type="inferred from homology"/>
<evidence type="ECO:0000256" key="6">
    <source>
        <dbReference type="SAM" id="Phobius"/>
    </source>
</evidence>
<reference evidence="8 9" key="1">
    <citation type="submission" date="2016-11" db="EMBL/GenBank/DDBJ databases">
        <authorList>
            <person name="Jaros S."/>
            <person name="Januszkiewicz K."/>
            <person name="Wedrychowicz H."/>
        </authorList>
    </citation>
    <scope>NUCLEOTIDE SEQUENCE [LARGE SCALE GENOMIC DNA]</scope>
    <source>
        <strain evidence="8 9">DSM 19980</strain>
    </source>
</reference>
<evidence type="ECO:0000313" key="9">
    <source>
        <dbReference type="Proteomes" id="UP000184346"/>
    </source>
</evidence>
<protein>
    <recommendedName>
        <fullName evidence="4">Outer membrane protein assembly factor BamE</fullName>
    </recommendedName>
</protein>
<dbReference type="InterPro" id="IPR026592">
    <property type="entry name" value="BamE"/>
</dbReference>
<dbReference type="EMBL" id="FQUJ01000009">
    <property type="protein sequence ID" value="SHF30441.1"/>
    <property type="molecule type" value="Genomic_DNA"/>
</dbReference>
<comment type="subunit">
    <text evidence="4">Part of the Bam complex.</text>
</comment>
<accession>A0A1M5AJJ0</accession>
<evidence type="ECO:0000256" key="1">
    <source>
        <dbReference type="ARBA" id="ARBA00022729"/>
    </source>
</evidence>
<evidence type="ECO:0000313" key="8">
    <source>
        <dbReference type="EMBL" id="SHF30441.1"/>
    </source>
</evidence>
<organism evidence="8 9">
    <name type="scientific">Modicisalibacter ilicicola DSM 19980</name>
    <dbReference type="NCBI Taxonomy" id="1121942"/>
    <lineage>
        <taxon>Bacteria</taxon>
        <taxon>Pseudomonadati</taxon>
        <taxon>Pseudomonadota</taxon>
        <taxon>Gammaproteobacteria</taxon>
        <taxon>Oceanospirillales</taxon>
        <taxon>Halomonadaceae</taxon>
        <taxon>Modicisalibacter</taxon>
    </lineage>
</organism>
<dbReference type="STRING" id="1121942.SAMN02745148_02294"/>
<dbReference type="GO" id="GO:0030674">
    <property type="term" value="F:protein-macromolecule adaptor activity"/>
    <property type="evidence" value="ECO:0007669"/>
    <property type="project" value="TreeGrafter"/>
</dbReference>
<gene>
    <name evidence="4" type="primary">bamE</name>
    <name evidence="8" type="ORF">SAMN02745148_02294</name>
</gene>
<evidence type="ECO:0000256" key="5">
    <source>
        <dbReference type="SAM" id="MobiDB-lite"/>
    </source>
</evidence>
<dbReference type="Pfam" id="PF04355">
    <property type="entry name" value="BamE"/>
    <property type="match status" value="1"/>
</dbReference>
<dbReference type="GO" id="GO:1990063">
    <property type="term" value="C:Bam protein complex"/>
    <property type="evidence" value="ECO:0007669"/>
    <property type="project" value="TreeGrafter"/>
</dbReference>
<keyword evidence="6" id="KW-0812">Transmembrane</keyword>
<evidence type="ECO:0000259" key="7">
    <source>
        <dbReference type="Pfam" id="PF04355"/>
    </source>
</evidence>
<dbReference type="PANTHER" id="PTHR37482">
    <property type="entry name" value="OUTER MEMBRANE PROTEIN ASSEMBLY FACTOR BAME"/>
    <property type="match status" value="1"/>
</dbReference>
<comment type="function">
    <text evidence="4">Part of the outer membrane protein assembly complex, which is involved in assembly and insertion of beta-barrel proteins into the outer membrane.</text>
</comment>
<dbReference type="PANTHER" id="PTHR37482:SF1">
    <property type="entry name" value="OUTER MEMBRANE PROTEIN ASSEMBLY FACTOR BAME"/>
    <property type="match status" value="1"/>
</dbReference>